<dbReference type="InterPro" id="IPR016169">
    <property type="entry name" value="FAD-bd_PCMH_sub2"/>
</dbReference>
<accession>A0A1N7KIQ7</accession>
<dbReference type="PROSITE" id="PS51387">
    <property type="entry name" value="FAD_PCMH"/>
    <property type="match status" value="1"/>
</dbReference>
<dbReference type="Proteomes" id="UP000185999">
    <property type="component" value="Unassembled WGS sequence"/>
</dbReference>
<dbReference type="InterPro" id="IPR006094">
    <property type="entry name" value="Oxid_FAD_bind_N"/>
</dbReference>
<dbReference type="Gene3D" id="3.30.465.10">
    <property type="match status" value="1"/>
</dbReference>
<dbReference type="Pfam" id="PF01565">
    <property type="entry name" value="FAD_binding_4"/>
    <property type="match status" value="1"/>
</dbReference>
<evidence type="ECO:0000256" key="1">
    <source>
        <dbReference type="ARBA" id="ARBA00022630"/>
    </source>
</evidence>
<keyword evidence="5" id="KW-1185">Reference proteome</keyword>
<evidence type="ECO:0000313" key="5">
    <source>
        <dbReference type="Proteomes" id="UP000185999"/>
    </source>
</evidence>
<evidence type="ECO:0000259" key="3">
    <source>
        <dbReference type="PROSITE" id="PS51387"/>
    </source>
</evidence>
<sequence length="366" mass="39540">MADSINATPESLAEQVKNAHYNQSPLQIMGSGSKSFYGRNITAIPLSVAAYSGVINYEPSELVITARAGTPLREIENLLDEQGQMLGFEPPSFTDTATLGGTIACGISGPRRPYAGAARDFVLGVTIINGKGEILKFGGQVIKNVAGYDVSRLMTGAQGSLGILLDISLKVIPKPAYEATRVLPYSHQQMNTLLSDIGRKPVPVSATLLHNNSLYIRLSGAKAGVQAAASAIGGDTLQNADPFWQQLKEQQQPFFNQQRPLWRVSLPPAAAVIPGDLVEEESFIEWGGAQRWVYSHNGKKLQEWAIKNGGHASCFRDAKRDPSLSHSADETVFSPLSPALFALSKRIKDSFDPAHILNPNRLYTGL</sequence>
<dbReference type="GO" id="GO:0071949">
    <property type="term" value="F:FAD binding"/>
    <property type="evidence" value="ECO:0007669"/>
    <property type="project" value="InterPro"/>
</dbReference>
<dbReference type="InterPro" id="IPR036318">
    <property type="entry name" value="FAD-bd_PCMH-like_sf"/>
</dbReference>
<dbReference type="InterPro" id="IPR016164">
    <property type="entry name" value="FAD-linked_Oxase-like_C"/>
</dbReference>
<dbReference type="PANTHER" id="PTHR11748:SF103">
    <property type="entry name" value="GLYCOLATE OXIDASE SUBUNIT GLCE"/>
    <property type="match status" value="1"/>
</dbReference>
<dbReference type="STRING" id="619304.SAMN05421760_102475"/>
<feature type="domain" description="FAD-binding PCMH-type" evidence="3">
    <location>
        <begin position="1"/>
        <end position="174"/>
    </location>
</feature>
<name>A0A1N7KIQ7_9GAMM</name>
<organism evidence="4 5">
    <name type="scientific">Neptunomonas antarctica</name>
    <dbReference type="NCBI Taxonomy" id="619304"/>
    <lineage>
        <taxon>Bacteria</taxon>
        <taxon>Pseudomonadati</taxon>
        <taxon>Pseudomonadota</taxon>
        <taxon>Gammaproteobacteria</taxon>
        <taxon>Oceanospirillales</taxon>
        <taxon>Oceanospirillaceae</taxon>
        <taxon>Neptunomonas</taxon>
    </lineage>
</organism>
<dbReference type="PANTHER" id="PTHR11748">
    <property type="entry name" value="D-LACTATE DEHYDROGENASE"/>
    <property type="match status" value="1"/>
</dbReference>
<dbReference type="NCBIfam" id="NF008439">
    <property type="entry name" value="PRK11282.1"/>
    <property type="match status" value="1"/>
</dbReference>
<evidence type="ECO:0000313" key="4">
    <source>
        <dbReference type="EMBL" id="SIS61429.1"/>
    </source>
</evidence>
<keyword evidence="2" id="KW-0274">FAD</keyword>
<gene>
    <name evidence="4" type="ORF">SAMN05421760_102475</name>
</gene>
<dbReference type="EMBL" id="FTOE01000002">
    <property type="protein sequence ID" value="SIS61429.1"/>
    <property type="molecule type" value="Genomic_DNA"/>
</dbReference>
<reference evidence="5" key="1">
    <citation type="submission" date="2017-01" db="EMBL/GenBank/DDBJ databases">
        <authorList>
            <person name="Varghese N."/>
            <person name="Submissions S."/>
        </authorList>
    </citation>
    <scope>NUCLEOTIDE SEQUENCE [LARGE SCALE GENOMIC DNA]</scope>
    <source>
        <strain evidence="5">DSM 22306</strain>
    </source>
</reference>
<dbReference type="AlphaFoldDB" id="A0A1N7KIQ7"/>
<dbReference type="RefSeq" id="WP_179078918.1">
    <property type="nucleotide sequence ID" value="NZ_FTOE01000002.1"/>
</dbReference>
<dbReference type="SUPFAM" id="SSF56176">
    <property type="entry name" value="FAD-binding/transporter-associated domain-like"/>
    <property type="match status" value="1"/>
</dbReference>
<keyword evidence="1" id="KW-0285">Flavoprotein</keyword>
<evidence type="ECO:0000256" key="2">
    <source>
        <dbReference type="ARBA" id="ARBA00022827"/>
    </source>
</evidence>
<protein>
    <submittedName>
        <fullName evidence="4">Glycolate oxidase FAD binding subunit</fullName>
    </submittedName>
</protein>
<proteinExistence type="predicted"/>
<dbReference type="GO" id="GO:0003824">
    <property type="term" value="F:catalytic activity"/>
    <property type="evidence" value="ECO:0007669"/>
    <property type="project" value="InterPro"/>
</dbReference>
<dbReference type="InterPro" id="IPR016166">
    <property type="entry name" value="FAD-bd_PCMH"/>
</dbReference>
<dbReference type="SUPFAM" id="SSF55103">
    <property type="entry name" value="FAD-linked oxidases, C-terminal domain"/>
    <property type="match status" value="1"/>
</dbReference>